<protein>
    <submittedName>
        <fullName evidence="2">Uncharacterized protein</fullName>
    </submittedName>
</protein>
<name>A0AAN5IC38_9BILA</name>
<feature type="compositionally biased region" description="Acidic residues" evidence="1">
    <location>
        <begin position="108"/>
        <end position="126"/>
    </location>
</feature>
<dbReference type="Proteomes" id="UP001328107">
    <property type="component" value="Unassembled WGS sequence"/>
</dbReference>
<sequence>KWKFEDNTNSPAPTLTRMSEDEDPLMTIYKSAPSRIPSHTSKQWEESEDDGGSGSKNLIVPLPSSQRESPRPNKWNTQRDLGLKKYTSAAPKSKLATMLIRVAPESYPNEEEEDEISSESDGDDVNTYEGKNEMEKEQEKEEKPREDHQSKDKESMKWGRQDIYDDDTPSCSRHYTSQREERNGDAVPQSKATPFA</sequence>
<organism evidence="2 3">
    <name type="scientific">Pristionchus mayeri</name>
    <dbReference type="NCBI Taxonomy" id="1317129"/>
    <lineage>
        <taxon>Eukaryota</taxon>
        <taxon>Metazoa</taxon>
        <taxon>Ecdysozoa</taxon>
        <taxon>Nematoda</taxon>
        <taxon>Chromadorea</taxon>
        <taxon>Rhabditida</taxon>
        <taxon>Rhabditina</taxon>
        <taxon>Diplogasteromorpha</taxon>
        <taxon>Diplogasteroidea</taxon>
        <taxon>Neodiplogasteridae</taxon>
        <taxon>Pristionchus</taxon>
    </lineage>
</organism>
<feature type="region of interest" description="Disordered" evidence="1">
    <location>
        <begin position="1"/>
        <end position="196"/>
    </location>
</feature>
<evidence type="ECO:0000256" key="1">
    <source>
        <dbReference type="SAM" id="MobiDB-lite"/>
    </source>
</evidence>
<feature type="compositionally biased region" description="Basic and acidic residues" evidence="1">
    <location>
        <begin position="130"/>
        <end position="163"/>
    </location>
</feature>
<proteinExistence type="predicted"/>
<evidence type="ECO:0000313" key="2">
    <source>
        <dbReference type="EMBL" id="GMR58665.1"/>
    </source>
</evidence>
<feature type="non-terminal residue" evidence="2">
    <location>
        <position position="1"/>
    </location>
</feature>
<accession>A0AAN5IC38</accession>
<keyword evidence="3" id="KW-1185">Reference proteome</keyword>
<dbReference type="AlphaFoldDB" id="A0AAN5IC38"/>
<evidence type="ECO:0000313" key="3">
    <source>
        <dbReference type="Proteomes" id="UP001328107"/>
    </source>
</evidence>
<feature type="compositionally biased region" description="Polar residues" evidence="1">
    <location>
        <begin position="7"/>
        <end position="17"/>
    </location>
</feature>
<gene>
    <name evidence="2" type="ORF">PMAYCL1PPCAC_28860</name>
</gene>
<comment type="caution">
    <text evidence="2">The sequence shown here is derived from an EMBL/GenBank/DDBJ whole genome shotgun (WGS) entry which is preliminary data.</text>
</comment>
<dbReference type="EMBL" id="BTRK01000006">
    <property type="protein sequence ID" value="GMR58665.1"/>
    <property type="molecule type" value="Genomic_DNA"/>
</dbReference>
<reference evidence="3" key="1">
    <citation type="submission" date="2022-10" db="EMBL/GenBank/DDBJ databases">
        <title>Genome assembly of Pristionchus species.</title>
        <authorList>
            <person name="Yoshida K."/>
            <person name="Sommer R.J."/>
        </authorList>
    </citation>
    <scope>NUCLEOTIDE SEQUENCE [LARGE SCALE GENOMIC DNA]</scope>
    <source>
        <strain evidence="3">RS5460</strain>
    </source>
</reference>
<feature type="non-terminal residue" evidence="2">
    <location>
        <position position="196"/>
    </location>
</feature>